<evidence type="ECO:0000256" key="1">
    <source>
        <dbReference type="SAM" id="MobiDB-lite"/>
    </source>
</evidence>
<proteinExistence type="predicted"/>
<dbReference type="STRING" id="149040.A0A194XAX1"/>
<feature type="compositionally biased region" description="Polar residues" evidence="1">
    <location>
        <begin position="965"/>
        <end position="980"/>
    </location>
</feature>
<dbReference type="GeneID" id="28828112"/>
<organism evidence="3 4">
    <name type="scientific">Mollisia scopiformis</name>
    <name type="common">Conifer needle endophyte fungus</name>
    <name type="synonym">Phialocephala scopiformis</name>
    <dbReference type="NCBI Taxonomy" id="149040"/>
    <lineage>
        <taxon>Eukaryota</taxon>
        <taxon>Fungi</taxon>
        <taxon>Dikarya</taxon>
        <taxon>Ascomycota</taxon>
        <taxon>Pezizomycotina</taxon>
        <taxon>Leotiomycetes</taxon>
        <taxon>Helotiales</taxon>
        <taxon>Mollisiaceae</taxon>
        <taxon>Mollisia</taxon>
    </lineage>
</organism>
<feature type="compositionally biased region" description="Basic and acidic residues" evidence="1">
    <location>
        <begin position="1244"/>
        <end position="1253"/>
    </location>
</feature>
<feature type="domain" description="Telomeric single stranded DNA binding POT1/Cdc13" evidence="2">
    <location>
        <begin position="1527"/>
        <end position="1662"/>
    </location>
</feature>
<feature type="compositionally biased region" description="Basic and acidic residues" evidence="1">
    <location>
        <begin position="784"/>
        <end position="798"/>
    </location>
</feature>
<feature type="compositionally biased region" description="Acidic residues" evidence="1">
    <location>
        <begin position="853"/>
        <end position="874"/>
    </location>
</feature>
<dbReference type="Proteomes" id="UP000070700">
    <property type="component" value="Unassembled WGS sequence"/>
</dbReference>
<feature type="compositionally biased region" description="Low complexity" evidence="1">
    <location>
        <begin position="1365"/>
        <end position="1374"/>
    </location>
</feature>
<dbReference type="CDD" id="cd04497">
    <property type="entry name" value="hPOT1_OB1_like"/>
    <property type="match status" value="1"/>
</dbReference>
<feature type="region of interest" description="Disordered" evidence="1">
    <location>
        <begin position="1036"/>
        <end position="1194"/>
    </location>
</feature>
<dbReference type="SUPFAM" id="SSF50249">
    <property type="entry name" value="Nucleic acid-binding proteins"/>
    <property type="match status" value="1"/>
</dbReference>
<feature type="region of interest" description="Disordered" evidence="1">
    <location>
        <begin position="377"/>
        <end position="409"/>
    </location>
</feature>
<feature type="compositionally biased region" description="Acidic residues" evidence="1">
    <location>
        <begin position="769"/>
        <end position="782"/>
    </location>
</feature>
<dbReference type="GO" id="GO:0003677">
    <property type="term" value="F:DNA binding"/>
    <property type="evidence" value="ECO:0007669"/>
    <property type="project" value="InterPro"/>
</dbReference>
<sequence>MAVDTNGLSAMETAHIPIAQLTPLLVAPATRSIKAVVTLTWPYSSATGSIAFLLSEPDFRLRRTRGQVRVQFAGASAKSIAKAGIASGDEVTLCLDGVEWLENQNDAGTPGRGVEVELKFTERLHLQFKQEDASELITIDIDHPPPDPETALVFARIPTPEPSPPSPVTNGTSIPSSTILEADDEWSSPAFLKRARTSYGSLFDSDYDPFLEDGTVQGKGRKRTRLSSVWRYSSRSPTPEEAESQATNQVSPEPLPKLAPTMMDEACQTVGLEVGVAAETLADFARQATNVGSTPYSQMNGAQPPEIISSSSPAQVAQEPEDVAMPPPRIHTQQTNFTSDEAMNFNQEPPLSPRLHPIPSDNLPLVSPLVSHSNGFNFGQLGQSTSDNAPNQLSVPSNHAAPDEEDEEDIYGASPVSHRSNVPRYGFNGFQEPPGGGQTAKFPAIAGPYAIEDQYGHWQNANAQLRQSASPSKHDEYHDSEPQIGQSYNIENHNQHNLGLATSHDRMSTEQYPEIDPQLADGVRYPELSHNKDDLAVEEPIYRPHLAQSSAMSRSQSALSHSARSQSVQSPVVDLTEDSDENEEEEEDQEDQDAPGEDDDSLEGSEIVDDGLVPVYTSRHVSRQTEARSDHRLQEDHESNDGDESGSEAEGSQEPEDENLYYMENDADEDPENPAGPDEYPRYRRTPEAINGAVDDDGFEEDEEGSFDEEEEQEESYDEDDMQDEDPPGPPVVIDLLSSDDEDEPAATIPSTHQTSHSQFQSAPADSRECEESDEDETDQENDVPYHEREEIRTHIQRDPPPQAYSGEDLFDEDYDEEDQEELVSDRDAADRHGDPARIVEGHKHEAASQSGESEEEEDESDGSEDEDLMDEDDSHGVDAEDEPRTPESRRAPSSIPNDIAKKPADEKSVEEKPQSSGGPSLFPRMFNLDGATDEPLSPRLSYPTLPNEEPSPSNAHGGERGSESQEQTELFVQHTNGQLPTPDISQPIEKMTVTDTSFTSTTAHTSEIHMEVLEENRTITEVDTSTEVQVTTHVSSIDMESHASADLRPSQDDVDMEALNESELHDANDENTEKTEVLTSLAKSEDVDSVMDEESAEEMEDVQSSQSAGHDDNIAVNPPAETRRSPNTGEHEHIQNNDTSLMHETVDAEEHGEHPLDVESMPKDEAGEDSVEDASDQESSESEEVVETVEPLGPTVTTRAAAHAAAEANGDPEECSEIEKEADTVEEQFLAVTTRAETHALEETEHANKIDQEVETAEQPGPTVTTRSSAHSVVEAGGINNEASKIEQQMETEPIEQLGPTVTTRSAAHTLAESDKANEEPSEVEEAEATEQPGPSVTTRSAAHALADGAIEQTDKIEEETETPELPGPTVTTRSAAHALTEADEAGEKEVDASIAEEKTSEPAQDQQKHVKIVIEEPKFTLQHPRRSHRRVKSTTSTAKDDENVRPVTPIKIQTTTQLDKKTPEPRSPMVVIDAHATPKGHDASIELALSSLESPSKQTHDLRKPPVADLKLRLSRALRTELSEFTALKVLRYHMNQKLDILAVATTTPPEPQRAKGGPRHYQIAFNITDPSIAPSGVTEVQVYRPYSHALPTISAGDGILLRNFQVTSVQKGFALRSTQDEGSSWAVFKDDNEPEMRGPPVEYGNGEKNHIIALKVWYASLDDVAKAKINRANGDKAAAGR</sequence>
<reference evidence="3 4" key="1">
    <citation type="submission" date="2015-10" db="EMBL/GenBank/DDBJ databases">
        <title>Full genome of DAOMC 229536 Phialocephala scopiformis, a fungal endophyte of spruce producing the potent anti-insectan compound rugulosin.</title>
        <authorList>
            <consortium name="DOE Joint Genome Institute"/>
            <person name="Walker A.K."/>
            <person name="Frasz S.L."/>
            <person name="Seifert K.A."/>
            <person name="Miller J.D."/>
            <person name="Mondo S.J."/>
            <person name="Labutti K."/>
            <person name="Lipzen A."/>
            <person name="Dockter R."/>
            <person name="Kennedy M."/>
            <person name="Grigoriev I.V."/>
            <person name="Spatafora J.W."/>
        </authorList>
    </citation>
    <scope>NUCLEOTIDE SEQUENCE [LARGE SCALE GENOMIC DNA]</scope>
    <source>
        <strain evidence="3 4">CBS 120377</strain>
    </source>
</reference>
<feature type="region of interest" description="Disordered" evidence="1">
    <location>
        <begin position="300"/>
        <end position="333"/>
    </location>
</feature>
<gene>
    <name evidence="3" type="ORF">LY89DRAFT_718043</name>
</gene>
<feature type="compositionally biased region" description="Acidic residues" evidence="1">
    <location>
        <begin position="575"/>
        <end position="609"/>
    </location>
</feature>
<feature type="compositionally biased region" description="Basic and acidic residues" evidence="1">
    <location>
        <begin position="824"/>
        <end position="847"/>
    </location>
</feature>
<feature type="compositionally biased region" description="Acidic residues" evidence="1">
    <location>
        <begin position="1088"/>
        <end position="1102"/>
    </location>
</feature>
<feature type="compositionally biased region" description="Acidic residues" evidence="1">
    <location>
        <begin position="1321"/>
        <end position="1330"/>
    </location>
</feature>
<feature type="compositionally biased region" description="Polar residues" evidence="1">
    <location>
        <begin position="377"/>
        <end position="397"/>
    </location>
</feature>
<dbReference type="EMBL" id="KQ947414">
    <property type="protein sequence ID" value="KUJ17318.1"/>
    <property type="molecule type" value="Genomic_DNA"/>
</dbReference>
<dbReference type="GO" id="GO:0000723">
    <property type="term" value="P:telomere maintenance"/>
    <property type="evidence" value="ECO:0007669"/>
    <property type="project" value="InterPro"/>
</dbReference>
<feature type="compositionally biased region" description="Acidic residues" evidence="1">
    <location>
        <begin position="1167"/>
        <end position="1188"/>
    </location>
</feature>
<feature type="compositionally biased region" description="Polar residues" evidence="1">
    <location>
        <begin position="1263"/>
        <end position="1272"/>
    </location>
</feature>
<feature type="region of interest" description="Disordered" evidence="1">
    <location>
        <begin position="1244"/>
        <end position="1411"/>
    </location>
</feature>
<feature type="compositionally biased region" description="Low complexity" evidence="1">
    <location>
        <begin position="751"/>
        <end position="762"/>
    </location>
</feature>
<feature type="region of interest" description="Disordered" evidence="1">
    <location>
        <begin position="157"/>
        <end position="176"/>
    </location>
</feature>
<feature type="region of interest" description="Disordered" evidence="1">
    <location>
        <begin position="1423"/>
        <end position="1443"/>
    </location>
</feature>
<feature type="compositionally biased region" description="Basic and acidic residues" evidence="1">
    <location>
        <begin position="875"/>
        <end position="891"/>
    </location>
</feature>
<protein>
    <recommendedName>
        <fullName evidence="2">Telomeric single stranded DNA binding POT1/Cdc13 domain-containing protein</fullName>
    </recommendedName>
</protein>
<keyword evidence="4" id="KW-1185">Reference proteome</keyword>
<accession>A0A194XAX1</accession>
<dbReference type="SMART" id="SM00976">
    <property type="entry name" value="Telo_bind"/>
    <property type="match status" value="1"/>
</dbReference>
<dbReference type="Pfam" id="PF02765">
    <property type="entry name" value="POT1"/>
    <property type="match status" value="1"/>
</dbReference>
<dbReference type="InterPro" id="IPR012340">
    <property type="entry name" value="NA-bd_OB-fold"/>
</dbReference>
<feature type="compositionally biased region" description="Acidic residues" evidence="1">
    <location>
        <begin position="809"/>
        <end position="823"/>
    </location>
</feature>
<feature type="compositionally biased region" description="Basic and acidic residues" evidence="1">
    <location>
        <begin position="1122"/>
        <end position="1136"/>
    </location>
</feature>
<feature type="region of interest" description="Disordered" evidence="1">
    <location>
        <begin position="210"/>
        <end position="256"/>
    </location>
</feature>
<name>A0A194XAX1_MOLSC</name>
<dbReference type="InParanoid" id="A0A194XAX1"/>
<feature type="compositionally biased region" description="Acidic residues" evidence="1">
    <location>
        <begin position="694"/>
        <end position="727"/>
    </location>
</feature>
<dbReference type="Gene3D" id="2.40.50.140">
    <property type="entry name" value="Nucleic acid-binding proteins"/>
    <property type="match status" value="1"/>
</dbReference>
<feature type="compositionally biased region" description="Basic and acidic residues" evidence="1">
    <location>
        <begin position="1063"/>
        <end position="1077"/>
    </location>
</feature>
<feature type="region of interest" description="Disordered" evidence="1">
    <location>
        <begin position="547"/>
        <end position="989"/>
    </location>
</feature>
<feature type="compositionally biased region" description="Basic residues" evidence="1">
    <location>
        <begin position="1425"/>
        <end position="1434"/>
    </location>
</feature>
<feature type="compositionally biased region" description="Basic and acidic residues" evidence="1">
    <location>
        <begin position="1040"/>
        <end position="1052"/>
    </location>
</feature>
<evidence type="ECO:0000313" key="3">
    <source>
        <dbReference type="EMBL" id="KUJ17318.1"/>
    </source>
</evidence>
<evidence type="ECO:0000259" key="2">
    <source>
        <dbReference type="SMART" id="SM00976"/>
    </source>
</evidence>
<dbReference type="InterPro" id="IPR011564">
    <property type="entry name" value="Telomer_end-bd_POT1/Cdc13"/>
</dbReference>
<dbReference type="RefSeq" id="XP_018071673.1">
    <property type="nucleotide sequence ID" value="XM_018218386.1"/>
</dbReference>
<feature type="compositionally biased region" description="Acidic residues" evidence="1">
    <location>
        <begin position="641"/>
        <end position="672"/>
    </location>
</feature>
<dbReference type="OrthoDB" id="5363079at2759"/>
<feature type="compositionally biased region" description="Polar residues" evidence="1">
    <location>
        <begin position="1282"/>
        <end position="1292"/>
    </location>
</feature>
<dbReference type="KEGG" id="psco:LY89DRAFT_718043"/>
<feature type="compositionally biased region" description="Basic and acidic residues" evidence="1">
    <location>
        <begin position="623"/>
        <end position="640"/>
    </location>
</feature>
<feature type="compositionally biased region" description="Basic and acidic residues" evidence="1">
    <location>
        <begin position="1145"/>
        <end position="1166"/>
    </location>
</feature>
<feature type="compositionally biased region" description="Basic and acidic residues" evidence="1">
    <location>
        <begin position="900"/>
        <end position="914"/>
    </location>
</feature>
<feature type="compositionally biased region" description="Polar residues" evidence="1">
    <location>
        <begin position="226"/>
        <end position="237"/>
    </location>
</feature>
<evidence type="ECO:0000313" key="4">
    <source>
        <dbReference type="Proteomes" id="UP000070700"/>
    </source>
</evidence>
<dbReference type="GO" id="GO:0000781">
    <property type="term" value="C:chromosome, telomeric region"/>
    <property type="evidence" value="ECO:0007669"/>
    <property type="project" value="InterPro"/>
</dbReference>
<feature type="compositionally biased region" description="Low complexity" evidence="1">
    <location>
        <begin position="547"/>
        <end position="567"/>
    </location>
</feature>
<feature type="compositionally biased region" description="Basic and acidic residues" evidence="1">
    <location>
        <begin position="1387"/>
        <end position="1411"/>
    </location>
</feature>